<dbReference type="AlphaFoldDB" id="U4TGK9"/>
<protein>
    <recommendedName>
        <fullName evidence="4">QueT</fullName>
    </recommendedName>
</protein>
<accession>U4TGK9</accession>
<dbReference type="PIRSF" id="PIRSF031501">
    <property type="entry name" value="QueT"/>
    <property type="match status" value="1"/>
</dbReference>
<evidence type="ECO:0000256" key="1">
    <source>
        <dbReference type="SAM" id="Phobius"/>
    </source>
</evidence>
<feature type="transmembrane region" description="Helical" evidence="1">
    <location>
        <begin position="138"/>
        <end position="161"/>
    </location>
</feature>
<feature type="transmembrane region" description="Helical" evidence="1">
    <location>
        <begin position="82"/>
        <end position="100"/>
    </location>
</feature>
<keyword evidence="1" id="KW-0472">Membrane</keyword>
<feature type="transmembrane region" description="Helical" evidence="1">
    <location>
        <begin position="112"/>
        <end position="132"/>
    </location>
</feature>
<keyword evidence="3" id="KW-1185">Reference proteome</keyword>
<dbReference type="RefSeq" id="WP_022530803.1">
    <property type="nucleotide sequence ID" value="NZ_KI271609.1"/>
</dbReference>
<dbReference type="eggNOG" id="COG4708">
    <property type="taxonomic scope" value="Bacteria"/>
</dbReference>
<dbReference type="OrthoDB" id="1706970at2"/>
<dbReference type="HOGENOM" id="CLU_104115_1_0_9"/>
<evidence type="ECO:0008006" key="4">
    <source>
        <dbReference type="Google" id="ProtNLM"/>
    </source>
</evidence>
<evidence type="ECO:0000313" key="2">
    <source>
        <dbReference type="EMBL" id="ERL63906.1"/>
    </source>
</evidence>
<dbReference type="PANTHER" id="PTHR40044">
    <property type="entry name" value="INTEGRAL MEMBRANE PROTEIN-RELATED"/>
    <property type="match status" value="1"/>
</dbReference>
<dbReference type="Pfam" id="PF06177">
    <property type="entry name" value="QueT"/>
    <property type="match status" value="1"/>
</dbReference>
<gene>
    <name evidence="2" type="ORF">L248_1797</name>
</gene>
<dbReference type="InterPro" id="IPR010387">
    <property type="entry name" value="QueT"/>
</dbReference>
<proteinExistence type="predicted"/>
<name>U4TGK9_9LACO</name>
<dbReference type="EMBL" id="KI271609">
    <property type="protein sequence ID" value="ERL63906.1"/>
    <property type="molecule type" value="Genomic_DNA"/>
</dbReference>
<dbReference type="PANTHER" id="PTHR40044:SF1">
    <property type="entry name" value="INTEGRAL MEMBRANE PROTEIN"/>
    <property type="match status" value="1"/>
</dbReference>
<organism evidence="2 3">
    <name type="scientific">Schleiferilactobacillus shenzhenensis LY-73</name>
    <dbReference type="NCBI Taxonomy" id="1231336"/>
    <lineage>
        <taxon>Bacteria</taxon>
        <taxon>Bacillati</taxon>
        <taxon>Bacillota</taxon>
        <taxon>Bacilli</taxon>
        <taxon>Lactobacillales</taxon>
        <taxon>Lactobacillaceae</taxon>
        <taxon>Schleiferilactobacillus</taxon>
    </lineage>
</organism>
<dbReference type="Proteomes" id="UP000030647">
    <property type="component" value="Unassembled WGS sequence"/>
</dbReference>
<dbReference type="STRING" id="1231336.L248_1797"/>
<sequence length="173" mass="19172">MTNAHTTRSLRVIVVNAIIAALYVALWAVSASFSLASLAIQFRVSEGLNHLIVFDKRYFWGITLGVLIADALDRSTPVMLNIPFGVGQTIISLLLVGFIAPHLPKLWMRMALNIVVFTISMALIAWMLHLAFKLPFWITYLSTAASEAFVMTLTAPLMAAVDNAVHFDRLLDR</sequence>
<evidence type="ECO:0000313" key="3">
    <source>
        <dbReference type="Proteomes" id="UP000030647"/>
    </source>
</evidence>
<keyword evidence="1" id="KW-0812">Transmembrane</keyword>
<keyword evidence="1" id="KW-1133">Transmembrane helix</keyword>
<reference evidence="3" key="1">
    <citation type="journal article" date="2013" name="Genome Announc.">
        <title>Whole-Genome Sequencing of Lactobacillus shenzhenensis Strain LY-73T.</title>
        <authorList>
            <person name="Lin Z."/>
            <person name="Liu Z."/>
            <person name="Yang R."/>
            <person name="Zou Y."/>
            <person name="Wan D."/>
            <person name="Chen J."/>
            <person name="Guo M."/>
            <person name="Zhao J."/>
            <person name="Fang C."/>
            <person name="Yang R."/>
            <person name="Liu F."/>
        </authorList>
    </citation>
    <scope>NUCLEOTIDE SEQUENCE [LARGE SCALE GENOMIC DNA]</scope>
    <source>
        <strain evidence="3">LY-73</strain>
    </source>
</reference>
<feature type="transmembrane region" description="Helical" evidence="1">
    <location>
        <begin position="12"/>
        <end position="40"/>
    </location>
</feature>